<dbReference type="AlphaFoldDB" id="A0A453AG98"/>
<dbReference type="Gramene" id="AET2Gv20123800.6">
    <property type="protein sequence ID" value="AET2Gv20123800.6"/>
    <property type="gene ID" value="AET2Gv20123800"/>
</dbReference>
<reference evidence="2" key="2">
    <citation type="journal article" date="2017" name="Nat. Plants">
        <title>The Aegilops tauschii genome reveals multiple impacts of transposons.</title>
        <authorList>
            <person name="Zhao G."/>
            <person name="Zou C."/>
            <person name="Li K."/>
            <person name="Wang K."/>
            <person name="Li T."/>
            <person name="Gao L."/>
            <person name="Zhang X."/>
            <person name="Wang H."/>
            <person name="Yang Z."/>
            <person name="Liu X."/>
            <person name="Jiang W."/>
            <person name="Mao L."/>
            <person name="Kong X."/>
            <person name="Jiao Y."/>
            <person name="Jia J."/>
        </authorList>
    </citation>
    <scope>NUCLEOTIDE SEQUENCE [LARGE SCALE GENOMIC DNA]</scope>
    <source>
        <strain evidence="2">cv. AL8/78</strain>
    </source>
</reference>
<dbReference type="Proteomes" id="UP000015105">
    <property type="component" value="Chromosome 2D"/>
</dbReference>
<reference evidence="1" key="5">
    <citation type="journal article" date="2021" name="G3 (Bethesda)">
        <title>Aegilops tauschii genome assembly Aet v5.0 features greater sequence contiguity and improved annotation.</title>
        <authorList>
            <person name="Wang L."/>
            <person name="Zhu T."/>
            <person name="Rodriguez J.C."/>
            <person name="Deal K.R."/>
            <person name="Dubcovsky J."/>
            <person name="McGuire P.E."/>
            <person name="Lux T."/>
            <person name="Spannagl M."/>
            <person name="Mayer K.F.X."/>
            <person name="Baldrich P."/>
            <person name="Meyers B.C."/>
            <person name="Huo N."/>
            <person name="Gu Y.Q."/>
            <person name="Zhou H."/>
            <person name="Devos K.M."/>
            <person name="Bennetzen J.L."/>
            <person name="Unver T."/>
            <person name="Budak H."/>
            <person name="Gulick P.J."/>
            <person name="Galiba G."/>
            <person name="Kalapos B."/>
            <person name="Nelson D.R."/>
            <person name="Li P."/>
            <person name="You F.M."/>
            <person name="Luo M.C."/>
            <person name="Dvorak J."/>
        </authorList>
    </citation>
    <scope>NUCLEOTIDE SEQUENCE [LARGE SCALE GENOMIC DNA]</scope>
    <source>
        <strain evidence="1">cv. AL8/78</strain>
    </source>
</reference>
<reference evidence="1" key="3">
    <citation type="journal article" date="2017" name="Nature">
        <title>Genome sequence of the progenitor of the wheat D genome Aegilops tauschii.</title>
        <authorList>
            <person name="Luo M.C."/>
            <person name="Gu Y.Q."/>
            <person name="Puiu D."/>
            <person name="Wang H."/>
            <person name="Twardziok S.O."/>
            <person name="Deal K.R."/>
            <person name="Huo N."/>
            <person name="Zhu T."/>
            <person name="Wang L."/>
            <person name="Wang Y."/>
            <person name="McGuire P.E."/>
            <person name="Liu S."/>
            <person name="Long H."/>
            <person name="Ramasamy R.K."/>
            <person name="Rodriguez J.C."/>
            <person name="Van S.L."/>
            <person name="Yuan L."/>
            <person name="Wang Z."/>
            <person name="Xia Z."/>
            <person name="Xiao L."/>
            <person name="Anderson O.D."/>
            <person name="Ouyang S."/>
            <person name="Liang Y."/>
            <person name="Zimin A.V."/>
            <person name="Pertea G."/>
            <person name="Qi P."/>
            <person name="Bennetzen J.L."/>
            <person name="Dai X."/>
            <person name="Dawson M.W."/>
            <person name="Muller H.G."/>
            <person name="Kugler K."/>
            <person name="Rivarola-Duarte L."/>
            <person name="Spannagl M."/>
            <person name="Mayer K.F.X."/>
            <person name="Lu F.H."/>
            <person name="Bevan M.W."/>
            <person name="Leroy P."/>
            <person name="Li P."/>
            <person name="You F.M."/>
            <person name="Sun Q."/>
            <person name="Liu Z."/>
            <person name="Lyons E."/>
            <person name="Wicker T."/>
            <person name="Salzberg S.L."/>
            <person name="Devos K.M."/>
            <person name="Dvorak J."/>
        </authorList>
    </citation>
    <scope>NUCLEOTIDE SEQUENCE [LARGE SCALE GENOMIC DNA]</scope>
    <source>
        <strain evidence="1">cv. AL8/78</strain>
    </source>
</reference>
<reference evidence="2" key="1">
    <citation type="journal article" date="2014" name="Science">
        <title>Ancient hybridizations among the ancestral genomes of bread wheat.</title>
        <authorList>
            <consortium name="International Wheat Genome Sequencing Consortium,"/>
            <person name="Marcussen T."/>
            <person name="Sandve S.R."/>
            <person name="Heier L."/>
            <person name="Spannagl M."/>
            <person name="Pfeifer M."/>
            <person name="Jakobsen K.S."/>
            <person name="Wulff B.B."/>
            <person name="Steuernagel B."/>
            <person name="Mayer K.F."/>
            <person name="Olsen O.A."/>
        </authorList>
    </citation>
    <scope>NUCLEOTIDE SEQUENCE [LARGE SCALE GENOMIC DNA]</scope>
    <source>
        <strain evidence="2">cv. AL8/78</strain>
    </source>
</reference>
<evidence type="ECO:0000313" key="1">
    <source>
        <dbReference type="EnsemblPlants" id="AET2Gv20123800.6"/>
    </source>
</evidence>
<organism evidence="1 2">
    <name type="scientific">Aegilops tauschii subsp. strangulata</name>
    <name type="common">Goatgrass</name>
    <dbReference type="NCBI Taxonomy" id="200361"/>
    <lineage>
        <taxon>Eukaryota</taxon>
        <taxon>Viridiplantae</taxon>
        <taxon>Streptophyta</taxon>
        <taxon>Embryophyta</taxon>
        <taxon>Tracheophyta</taxon>
        <taxon>Spermatophyta</taxon>
        <taxon>Magnoliopsida</taxon>
        <taxon>Liliopsida</taxon>
        <taxon>Poales</taxon>
        <taxon>Poaceae</taxon>
        <taxon>BOP clade</taxon>
        <taxon>Pooideae</taxon>
        <taxon>Triticodae</taxon>
        <taxon>Triticeae</taxon>
        <taxon>Triticinae</taxon>
        <taxon>Aegilops</taxon>
    </lineage>
</organism>
<evidence type="ECO:0000313" key="2">
    <source>
        <dbReference type="Proteomes" id="UP000015105"/>
    </source>
</evidence>
<name>A0A453AG98_AEGTS</name>
<reference evidence="1" key="4">
    <citation type="submission" date="2019-03" db="UniProtKB">
        <authorList>
            <consortium name="EnsemblPlants"/>
        </authorList>
    </citation>
    <scope>IDENTIFICATION</scope>
</reference>
<accession>A0A453AG98</accession>
<proteinExistence type="predicted"/>
<keyword evidence="2" id="KW-1185">Reference proteome</keyword>
<dbReference type="EnsemblPlants" id="AET2Gv20123800.6">
    <property type="protein sequence ID" value="AET2Gv20123800.6"/>
    <property type="gene ID" value="AET2Gv20123800"/>
</dbReference>
<sequence length="55" mass="5967">PFPLPPWALLSIPFRGGQFRVFTSLSVGSVAENRGICMYVCMSHVVVGKVATLVM</sequence>
<protein>
    <submittedName>
        <fullName evidence="1">Uncharacterized protein</fullName>
    </submittedName>
</protein>